<dbReference type="EMBL" id="JBHSCN010000003">
    <property type="protein sequence ID" value="MFC4242889.1"/>
    <property type="molecule type" value="Genomic_DNA"/>
</dbReference>
<feature type="domain" description="UspA" evidence="2">
    <location>
        <begin position="19"/>
        <end position="161"/>
    </location>
</feature>
<comment type="similarity">
    <text evidence="1">Belongs to the universal stress protein A family.</text>
</comment>
<evidence type="ECO:0000256" key="1">
    <source>
        <dbReference type="ARBA" id="ARBA00008791"/>
    </source>
</evidence>
<dbReference type="RefSeq" id="WP_390227841.1">
    <property type="nucleotide sequence ID" value="NZ_JBHSCN010000003.1"/>
</dbReference>
<organism evidence="3 4">
    <name type="scientific">Gryllotalpicola reticulitermitis</name>
    <dbReference type="NCBI Taxonomy" id="1184153"/>
    <lineage>
        <taxon>Bacteria</taxon>
        <taxon>Bacillati</taxon>
        <taxon>Actinomycetota</taxon>
        <taxon>Actinomycetes</taxon>
        <taxon>Micrococcales</taxon>
        <taxon>Microbacteriaceae</taxon>
        <taxon>Gryllotalpicola</taxon>
    </lineage>
</organism>
<dbReference type="Gene3D" id="3.40.50.620">
    <property type="entry name" value="HUPs"/>
    <property type="match status" value="1"/>
</dbReference>
<dbReference type="Proteomes" id="UP001595900">
    <property type="component" value="Unassembled WGS sequence"/>
</dbReference>
<dbReference type="InterPro" id="IPR006016">
    <property type="entry name" value="UspA"/>
</dbReference>
<comment type="caution">
    <text evidence="3">The sequence shown here is derived from an EMBL/GenBank/DDBJ whole genome shotgun (WGS) entry which is preliminary data.</text>
</comment>
<dbReference type="CDD" id="cd00293">
    <property type="entry name" value="USP-like"/>
    <property type="match status" value="1"/>
</dbReference>
<evidence type="ECO:0000313" key="4">
    <source>
        <dbReference type="Proteomes" id="UP001595900"/>
    </source>
</evidence>
<evidence type="ECO:0000259" key="2">
    <source>
        <dbReference type="Pfam" id="PF00582"/>
    </source>
</evidence>
<dbReference type="PANTHER" id="PTHR46268:SF6">
    <property type="entry name" value="UNIVERSAL STRESS PROTEIN UP12"/>
    <property type="match status" value="1"/>
</dbReference>
<evidence type="ECO:0000313" key="3">
    <source>
        <dbReference type="EMBL" id="MFC4242889.1"/>
    </source>
</evidence>
<accession>A0ABV8Q6W6</accession>
<keyword evidence="4" id="KW-1185">Reference proteome</keyword>
<dbReference type="PANTHER" id="PTHR46268">
    <property type="entry name" value="STRESS RESPONSE PROTEIN NHAX"/>
    <property type="match status" value="1"/>
</dbReference>
<dbReference type="InterPro" id="IPR014729">
    <property type="entry name" value="Rossmann-like_a/b/a_fold"/>
</dbReference>
<reference evidence="4" key="1">
    <citation type="journal article" date="2019" name="Int. J. Syst. Evol. Microbiol.">
        <title>The Global Catalogue of Microorganisms (GCM) 10K type strain sequencing project: providing services to taxonomists for standard genome sequencing and annotation.</title>
        <authorList>
            <consortium name="The Broad Institute Genomics Platform"/>
            <consortium name="The Broad Institute Genome Sequencing Center for Infectious Disease"/>
            <person name="Wu L."/>
            <person name="Ma J."/>
        </authorList>
    </citation>
    <scope>NUCLEOTIDE SEQUENCE [LARGE SCALE GENOMIC DNA]</scope>
    <source>
        <strain evidence="4">CGMCC 1.10363</strain>
    </source>
</reference>
<dbReference type="Pfam" id="PF00582">
    <property type="entry name" value="Usp"/>
    <property type="match status" value="1"/>
</dbReference>
<dbReference type="SUPFAM" id="SSF52402">
    <property type="entry name" value="Adenine nucleotide alpha hydrolases-like"/>
    <property type="match status" value="1"/>
</dbReference>
<gene>
    <name evidence="3" type="ORF">ACFOYW_05860</name>
</gene>
<proteinExistence type="inferred from homology"/>
<name>A0ABV8Q6W6_9MICO</name>
<sequence length="176" mass="19458">MTDTPASRHSSLVVGLVKDKDQRPDDVIRQAIVFAQKFDAELVIATVDPTHYEVRRNPDGSVVAWDIDPDLQDEEVTEQFDASFAAHVRSLLDPSGVSYSLRALAGEPAHELAKVAHELDSEAIIVGTRKQGIRTTAHEFFTGSVAVHLAHRQHRPVIVIPLNPVAHGEKLPWEDH</sequence>
<protein>
    <submittedName>
        <fullName evidence="3">Universal stress protein</fullName>
    </submittedName>
</protein>